<comment type="caution">
    <text evidence="1">The sequence shown here is derived from an EMBL/GenBank/DDBJ whole genome shotgun (WGS) entry which is preliminary data.</text>
</comment>
<dbReference type="Proteomes" id="UP000635245">
    <property type="component" value="Unassembled WGS sequence"/>
</dbReference>
<dbReference type="InterPro" id="IPR036890">
    <property type="entry name" value="HATPase_C_sf"/>
</dbReference>
<keyword evidence="2" id="KW-1185">Reference proteome</keyword>
<dbReference type="EMBL" id="JAENJH010000003">
    <property type="protein sequence ID" value="MBK1785396.1"/>
    <property type="molecule type" value="Genomic_DNA"/>
</dbReference>
<accession>A0A934V2C8</accession>
<organism evidence="1 2">
    <name type="scientific">Prauserella cavernicola</name>
    <dbReference type="NCBI Taxonomy" id="2800127"/>
    <lineage>
        <taxon>Bacteria</taxon>
        <taxon>Bacillati</taxon>
        <taxon>Actinomycetota</taxon>
        <taxon>Actinomycetes</taxon>
        <taxon>Pseudonocardiales</taxon>
        <taxon>Pseudonocardiaceae</taxon>
        <taxon>Prauserella</taxon>
    </lineage>
</organism>
<dbReference type="SUPFAM" id="SSF55874">
    <property type="entry name" value="ATPase domain of HSP90 chaperone/DNA topoisomerase II/histidine kinase"/>
    <property type="match status" value="1"/>
</dbReference>
<dbReference type="AlphaFoldDB" id="A0A934V2C8"/>
<evidence type="ECO:0000313" key="1">
    <source>
        <dbReference type="EMBL" id="MBK1785396.1"/>
    </source>
</evidence>
<dbReference type="NCBIfam" id="NF047352">
    <property type="entry name" value="P_loop_sacsin"/>
    <property type="match status" value="1"/>
</dbReference>
<dbReference type="RefSeq" id="WP_200318458.1">
    <property type="nucleotide sequence ID" value="NZ_JAENJH010000003.1"/>
</dbReference>
<sequence length="940" mass="99230">MTSPPRPDPFETEALRSAVLRAWRDSPTRFTEDTNAEHDLRVGGYRDRLFVELAQNAADAAAATGTPGRVRVSVVDGELRVANTGAQLDADGVAALASLRASRKRAGAVGRFGVGFAAVLAVSPAPRVVSRDGGVAFSEERTRSESGRDGEVPVLRLPWPVPADEPGIPDGYDTEVRLPLRDGVEPGELLARISAEVADLLLALPWLAEIAVEAATWTRAADGDVVALTAPDGTRTRWLTTAGPGCVWAVPVDAEYAPLPVEQDVLHTPTPTDERLSLPARLLASVPVEPSRRRVLAGAATRDALAAAASAYPGLVRSLPPRHRGALVPRAGFPLSEVDTTLRELVTRRLAEDPWLPAASGPELPGERARVLGVDSPELTELLADVVPGLLAAPLCGAGPARVLAAVGVSTVGVAELVEAVTGIDRAPSWWLALYEALFAAVERREIATTELGALPVPLADGRTVPGPRGALLVADPEPLGEADVVGLHVVHPGAAHPLLERLGATRAGPADLLAAPALRDAVERSVDDALSGVDILPLVETVLRLAGDSGVEGFGALALPAREGWRRADELVLPNAELLAVLDSEALGEQGPLDVLDDDFARRWPAEVLTGIGVLETFVVVDDEEPAEPDHDLPGEDEWWDSVPEPPSRVLAVRDLDLVADDEWPAALRLLAARPQTWRALSEPAGHTRWWLAGSALLAGRAPAEWRLPEAEHLAGLYEPVPDLGLPTRLLEACGVRRDLTPAGSDDAEDLCERLADPERSVPPGLVLRAHAALATLSPEDVEPPVRVRTLDGSVTDAADAVVLDAPWLAAAWPADRLVALPGFDAAPALAELFDLPLAGDETTAEVSGEGEYAAWRDLAAIGEVAELLGIDVPDGGVIVHEKLLVGDVPVPWWFDGTLHAADTSAGLARAFAWAVDAWAERRAIEALLDDPDPRTLLG</sequence>
<gene>
    <name evidence="1" type="ORF">JHE00_13760</name>
</gene>
<name>A0A934V2C8_9PSEU</name>
<proteinExistence type="predicted"/>
<protein>
    <submittedName>
        <fullName evidence="1">Molecular chaperone Hsp90</fullName>
    </submittedName>
</protein>
<evidence type="ECO:0000313" key="2">
    <source>
        <dbReference type="Proteomes" id="UP000635245"/>
    </source>
</evidence>
<reference evidence="1" key="1">
    <citation type="submission" date="2020-12" db="EMBL/GenBank/DDBJ databases">
        <title>Prauserella sp. ASG 168, a novel actinomycete isolated from cave rock.</title>
        <authorList>
            <person name="Suriyachadkun C."/>
        </authorList>
    </citation>
    <scope>NUCLEOTIDE SEQUENCE</scope>
    <source>
        <strain evidence="1">ASG 168</strain>
    </source>
</reference>